<evidence type="ECO:0000256" key="2">
    <source>
        <dbReference type="SAM" id="Phobius"/>
    </source>
</evidence>
<feature type="region of interest" description="Disordered" evidence="1">
    <location>
        <begin position="1"/>
        <end position="21"/>
    </location>
</feature>
<dbReference type="OrthoDB" id="8774535at2"/>
<keyword evidence="2" id="KW-1133">Transmembrane helix</keyword>
<dbReference type="RefSeq" id="WP_108147899.1">
    <property type="nucleotide sequence ID" value="NZ_CP026304.1"/>
</dbReference>
<dbReference type="Gene3D" id="1.20.120.1770">
    <property type="match status" value="1"/>
</dbReference>
<organism evidence="3 4">
    <name type="scientific">Streptomyces lunaelactis</name>
    <dbReference type="NCBI Taxonomy" id="1535768"/>
    <lineage>
        <taxon>Bacteria</taxon>
        <taxon>Bacillati</taxon>
        <taxon>Actinomycetota</taxon>
        <taxon>Actinomycetes</taxon>
        <taxon>Kitasatosporales</taxon>
        <taxon>Streptomycetaceae</taxon>
        <taxon>Streptomyces</taxon>
    </lineage>
</organism>
<dbReference type="Pfam" id="PF20139">
    <property type="entry name" value="DUF6529"/>
    <property type="match status" value="1"/>
</dbReference>
<protein>
    <submittedName>
        <fullName evidence="3">Uncharacterized protein</fullName>
    </submittedName>
</protein>
<keyword evidence="4" id="KW-1185">Reference proteome</keyword>
<feature type="transmembrane region" description="Helical" evidence="2">
    <location>
        <begin position="115"/>
        <end position="134"/>
    </location>
</feature>
<proteinExistence type="predicted"/>
<keyword evidence="2" id="KW-0472">Membrane</keyword>
<feature type="transmembrane region" description="Helical" evidence="2">
    <location>
        <begin position="73"/>
        <end position="94"/>
    </location>
</feature>
<dbReference type="AlphaFoldDB" id="A0A2R4SZF1"/>
<name>A0A2R4SZF1_9ACTN</name>
<evidence type="ECO:0000313" key="4">
    <source>
        <dbReference type="Proteomes" id="UP000244201"/>
    </source>
</evidence>
<evidence type="ECO:0000256" key="1">
    <source>
        <dbReference type="SAM" id="MobiDB-lite"/>
    </source>
</evidence>
<dbReference type="GeneID" id="55655285"/>
<feature type="transmembrane region" description="Helical" evidence="2">
    <location>
        <begin position="31"/>
        <end position="49"/>
    </location>
</feature>
<dbReference type="Proteomes" id="UP000244201">
    <property type="component" value="Chromosome"/>
</dbReference>
<keyword evidence="2" id="KW-0812">Transmembrane</keyword>
<dbReference type="EMBL" id="CP026304">
    <property type="protein sequence ID" value="AVZ72217.1"/>
    <property type="molecule type" value="Genomic_DNA"/>
</dbReference>
<dbReference type="InterPro" id="IPR045382">
    <property type="entry name" value="DUF6529"/>
</dbReference>
<accession>A0A2R4SZF1</accession>
<gene>
    <name evidence="3" type="ORF">SLUN_08425</name>
</gene>
<sequence>MSFGPPIDPNARTASFPASPGNHARPSAARYLVPALVAAAVAVGLGAYGKVHDPAGTAFNLAGFSSTGAVKSWLGTAALAFALVQIVSAFAMYGRLPGVRAASWIPALHRWSGRIAFLLAVPVAVHCLYGLGYQTYSSRVMWHSLLGCFFFGAFSAKMLLLRAERLPGWLLPVVGGAAFTALTVIWLTSALWFFRTVGVTT</sequence>
<feature type="transmembrane region" description="Helical" evidence="2">
    <location>
        <begin position="169"/>
        <end position="194"/>
    </location>
</feature>
<feature type="transmembrane region" description="Helical" evidence="2">
    <location>
        <begin position="140"/>
        <end position="160"/>
    </location>
</feature>
<evidence type="ECO:0000313" key="3">
    <source>
        <dbReference type="EMBL" id="AVZ72217.1"/>
    </source>
</evidence>
<reference evidence="3 4" key="1">
    <citation type="submission" date="2018-01" db="EMBL/GenBank/DDBJ databases">
        <title>Complete genome sequence of Streptomyces lunaelactis MM109T, a Ferroverdin A producer isolated from cave moonmilk deposits.</title>
        <authorList>
            <person name="Naome A."/>
            <person name="Martinet L."/>
            <person name="Maciejewska M."/>
            <person name="Anderssen S."/>
            <person name="Adam D."/>
            <person name="Tenconi E."/>
            <person name="Deflandre B."/>
            <person name="Arguelles-Arias A."/>
            <person name="Calusinska M."/>
            <person name="Copieters W."/>
            <person name="Karim L."/>
            <person name="Hanikenne M."/>
            <person name="Baurain D."/>
            <person name="van Wezel G."/>
            <person name="Smargiasso N."/>
            <person name="de Pauw E."/>
            <person name="Delfosse P."/>
            <person name="Rigali S."/>
        </authorList>
    </citation>
    <scope>NUCLEOTIDE SEQUENCE [LARGE SCALE GENOMIC DNA]</scope>
    <source>
        <strain evidence="3 4">MM109</strain>
    </source>
</reference>
<dbReference type="KEGG" id="slk:SLUN_08425"/>